<dbReference type="GO" id="GO:0016787">
    <property type="term" value="F:hydrolase activity"/>
    <property type="evidence" value="ECO:0007669"/>
    <property type="project" value="UniProtKB-KW"/>
</dbReference>
<dbReference type="InterPro" id="IPR036866">
    <property type="entry name" value="RibonucZ/Hydroxyglut_hydro"/>
</dbReference>
<feature type="domain" description="Metallo-beta-lactamase" evidence="5">
    <location>
        <begin position="50"/>
        <end position="251"/>
    </location>
</feature>
<evidence type="ECO:0000256" key="2">
    <source>
        <dbReference type="ARBA" id="ARBA00022723"/>
    </source>
</evidence>
<dbReference type="SMART" id="SM00849">
    <property type="entry name" value="Lactamase_B"/>
    <property type="match status" value="1"/>
</dbReference>
<dbReference type="OrthoDB" id="9802897at2"/>
<dbReference type="GO" id="GO:0046872">
    <property type="term" value="F:metal ion binding"/>
    <property type="evidence" value="ECO:0007669"/>
    <property type="project" value="UniProtKB-KW"/>
</dbReference>
<comment type="similarity">
    <text evidence="1">Belongs to the metallo-beta-lactamase superfamily.</text>
</comment>
<keyword evidence="2" id="KW-0479">Metal-binding</keyword>
<proteinExistence type="inferred from homology"/>
<dbReference type="Gene3D" id="3.60.15.10">
    <property type="entry name" value="Ribonuclease Z/Hydroxyacylglutathione hydrolase-like"/>
    <property type="match status" value="1"/>
</dbReference>
<dbReference type="InterPro" id="IPR051013">
    <property type="entry name" value="MBL_superfamily_lactonases"/>
</dbReference>
<dbReference type="STRING" id="1384057.CD33_02260"/>
<dbReference type="EMBL" id="JPVO01000036">
    <property type="protein sequence ID" value="KGR77661.1"/>
    <property type="molecule type" value="Genomic_DNA"/>
</dbReference>
<dbReference type="PANTHER" id="PTHR42978:SF6">
    <property type="entry name" value="QUORUM-QUENCHING LACTONASE YTNP-RELATED"/>
    <property type="match status" value="1"/>
</dbReference>
<sequence>MDQLQFHDMTLTWLEGGVTSLDGGAMFGVVPKPLWSRKYPVNEKNQIELACEPILIQFEGKNYLIDSGVGFNKLSEKQLRNFGVTEESTILQSLQKLGLEASDIDVLLMTHLHFDHAGGLTRWEGDELVPTFPNAKIYTTQTEWDEMRNPNIRSKNTYWKENWEPVQHLVETFEGQVTIAPGLEMIHTGGHSDGHAIIKLSQQGETMLHMADIMPTHAHQNPLWVLAYDDYPMTSVFAKEKILKEALANGYKFIFYHDAYYRMIQWGQDGKEITDSLKRGKEARIQFQTNL</sequence>
<dbReference type="SUPFAM" id="SSF56281">
    <property type="entry name" value="Metallo-hydrolase/oxidoreductase"/>
    <property type="match status" value="1"/>
</dbReference>
<dbReference type="InterPro" id="IPR001279">
    <property type="entry name" value="Metallo-B-lactamas"/>
</dbReference>
<evidence type="ECO:0000256" key="3">
    <source>
        <dbReference type="ARBA" id="ARBA00022801"/>
    </source>
</evidence>
<dbReference type="PANTHER" id="PTHR42978">
    <property type="entry name" value="QUORUM-QUENCHING LACTONASE YTNP-RELATED-RELATED"/>
    <property type="match status" value="1"/>
</dbReference>
<evidence type="ECO:0000259" key="5">
    <source>
        <dbReference type="SMART" id="SM00849"/>
    </source>
</evidence>
<dbReference type="AlphaFoldDB" id="A0A0A3HYH3"/>
<dbReference type="CDD" id="cd07728">
    <property type="entry name" value="YtnP-like_MBL-fold"/>
    <property type="match status" value="1"/>
</dbReference>
<keyword evidence="3" id="KW-0378">Hydrolase</keyword>
<dbReference type="Pfam" id="PF00753">
    <property type="entry name" value="Lactamase_B"/>
    <property type="match status" value="1"/>
</dbReference>
<comment type="caution">
    <text evidence="6">The sequence shown here is derived from an EMBL/GenBank/DDBJ whole genome shotgun (WGS) entry which is preliminary data.</text>
</comment>
<gene>
    <name evidence="6" type="ORF">CD33_02260</name>
</gene>
<evidence type="ECO:0000313" key="6">
    <source>
        <dbReference type="EMBL" id="KGR77661.1"/>
    </source>
</evidence>
<name>A0A0A3HYH3_9BACL</name>
<accession>A0A0A3HYH3</accession>
<dbReference type="eggNOG" id="COG0491">
    <property type="taxonomic scope" value="Bacteria"/>
</dbReference>
<organism evidence="6 7">
    <name type="scientific">Ureibacillus sinduriensis BLB-1 = JCM 15800</name>
    <dbReference type="NCBI Taxonomy" id="1384057"/>
    <lineage>
        <taxon>Bacteria</taxon>
        <taxon>Bacillati</taxon>
        <taxon>Bacillota</taxon>
        <taxon>Bacilli</taxon>
        <taxon>Bacillales</taxon>
        <taxon>Caryophanaceae</taxon>
        <taxon>Ureibacillus</taxon>
    </lineage>
</organism>
<evidence type="ECO:0000313" key="7">
    <source>
        <dbReference type="Proteomes" id="UP000030408"/>
    </source>
</evidence>
<keyword evidence="4" id="KW-0862">Zinc</keyword>
<evidence type="ECO:0000256" key="1">
    <source>
        <dbReference type="ARBA" id="ARBA00007749"/>
    </source>
</evidence>
<protein>
    <recommendedName>
        <fullName evidence="5">Metallo-beta-lactamase domain-containing protein</fullName>
    </recommendedName>
</protein>
<keyword evidence="7" id="KW-1185">Reference proteome</keyword>
<dbReference type="Proteomes" id="UP000030408">
    <property type="component" value="Unassembled WGS sequence"/>
</dbReference>
<evidence type="ECO:0000256" key="4">
    <source>
        <dbReference type="ARBA" id="ARBA00022833"/>
    </source>
</evidence>
<reference evidence="6 7" key="1">
    <citation type="submission" date="2014-02" db="EMBL/GenBank/DDBJ databases">
        <title>Draft genome sequence of Lysinibacillus sinduriensis JCM 15800.</title>
        <authorList>
            <person name="Zhang F."/>
            <person name="Wang G."/>
            <person name="Zhang L."/>
        </authorList>
    </citation>
    <scope>NUCLEOTIDE SEQUENCE [LARGE SCALE GENOMIC DNA]</scope>
    <source>
        <strain evidence="6 7">JCM 15800</strain>
    </source>
</reference>
<dbReference type="RefSeq" id="WP_036197737.1">
    <property type="nucleotide sequence ID" value="NZ_AVCY01000020.1"/>
</dbReference>